<protein>
    <submittedName>
        <fullName evidence="1">Uncharacterized protein</fullName>
    </submittedName>
</protein>
<reference evidence="1 2" key="1">
    <citation type="submission" date="2017-08" db="EMBL/GenBank/DDBJ databases">
        <authorList>
            <person name="de Groot N.N."/>
        </authorList>
    </citation>
    <scope>NUCLEOTIDE SEQUENCE [LARGE SCALE GENOMIC DNA]</scope>
</reference>
<keyword evidence="2" id="KW-1185">Reference proteome</keyword>
<accession>A0A248SKY5</accession>
<organism evidence="1 2">
    <name type="scientific">Klebsiella phage SopranoGao</name>
    <dbReference type="NCBI Taxonomy" id="2026944"/>
    <lineage>
        <taxon>Viruses</taxon>
        <taxon>Duplodnaviria</taxon>
        <taxon>Heunggongvirae</taxon>
        <taxon>Uroviricota</taxon>
        <taxon>Caudoviricetes</taxon>
        <taxon>Lastavirus</taxon>
        <taxon>Lastavirus sopranogao</taxon>
    </lineage>
</organism>
<name>A0A248SKY5_9CAUD</name>
<proteinExistence type="predicted"/>
<sequence>MSKRDIKAKRWARRQPPEPYDGVTIWFHEQIRIMGDGRRQFRDRLAGIRVERQPWSEWRDC</sequence>
<evidence type="ECO:0000313" key="1">
    <source>
        <dbReference type="EMBL" id="ASV45097.1"/>
    </source>
</evidence>
<gene>
    <name evidence="1" type="ORF">SopranoGao_74</name>
</gene>
<evidence type="ECO:0000313" key="2">
    <source>
        <dbReference type="Proteomes" id="UP000224252"/>
    </source>
</evidence>
<dbReference type="Proteomes" id="UP000224252">
    <property type="component" value="Segment"/>
</dbReference>
<dbReference type="EMBL" id="MF612073">
    <property type="protein sequence ID" value="ASV45097.1"/>
    <property type="molecule type" value="Genomic_DNA"/>
</dbReference>